<dbReference type="InterPro" id="IPR050090">
    <property type="entry name" value="Tyrosine_recombinase_XerCD"/>
</dbReference>
<dbReference type="PANTHER" id="PTHR30349">
    <property type="entry name" value="PHAGE INTEGRASE-RELATED"/>
    <property type="match status" value="1"/>
</dbReference>
<dbReference type="Pfam" id="PF00589">
    <property type="entry name" value="Phage_integrase"/>
    <property type="match status" value="1"/>
</dbReference>
<dbReference type="RefSeq" id="WP_233472243.1">
    <property type="nucleotide sequence ID" value="NZ_CAJHCS010000092.1"/>
</dbReference>
<gene>
    <name evidence="8" type="ORF">V4C55_43855</name>
</gene>
<dbReference type="PANTHER" id="PTHR30349:SF81">
    <property type="entry name" value="TYROSINE RECOMBINASE XERC"/>
    <property type="match status" value="1"/>
</dbReference>
<dbReference type="Pfam" id="PF02899">
    <property type="entry name" value="Phage_int_SAM_1"/>
    <property type="match status" value="1"/>
</dbReference>
<evidence type="ECO:0000256" key="2">
    <source>
        <dbReference type="ARBA" id="ARBA00022908"/>
    </source>
</evidence>
<proteinExistence type="predicted"/>
<protein>
    <submittedName>
        <fullName evidence="8">Tyrosine-type recombinase/integrase</fullName>
    </submittedName>
</protein>
<evidence type="ECO:0000256" key="5">
    <source>
        <dbReference type="PROSITE-ProRule" id="PRU01248"/>
    </source>
</evidence>
<organism evidence="8 9">
    <name type="scientific">Paraburkholderia sabiae</name>
    <dbReference type="NCBI Taxonomy" id="273251"/>
    <lineage>
        <taxon>Bacteria</taxon>
        <taxon>Pseudomonadati</taxon>
        <taxon>Pseudomonadota</taxon>
        <taxon>Betaproteobacteria</taxon>
        <taxon>Burkholderiales</taxon>
        <taxon>Burkholderiaceae</taxon>
        <taxon>Paraburkholderia</taxon>
    </lineage>
</organism>
<evidence type="ECO:0000256" key="3">
    <source>
        <dbReference type="ARBA" id="ARBA00023125"/>
    </source>
</evidence>
<sequence length="333" mass="37340">MMHDHDLLGPWVRRFLLEHLVAERNLSHNTQVSYRDTLTLLLPFISREAKVPVDRLSVKDVSAVLVRVFMDYLERNRGCRTVTRNQRLAAIHSLARFIGMRSPEHLDWCAQVRSIPFKKTTKTVVGYLDRHEIDAILRVPDCHTELGMRDYALLLFLYNSGARANEAASLQIGNLGLGTSASVRILGKGNKWRICPLWPTTAATLRPLVASSNSEAPVFRGRTGDRMTRFGVHRIVAACAAKAADQVDSMRGKRISPHTIRHTTAVHLLRAGVDINTIRAWLGHVSVDTTNVYAEVDLEMKARALACLDVTGLPRPRSARASKPSIMEFLQRL</sequence>
<evidence type="ECO:0000313" key="9">
    <source>
        <dbReference type="Proteomes" id="UP001494588"/>
    </source>
</evidence>
<dbReference type="InterPro" id="IPR013762">
    <property type="entry name" value="Integrase-like_cat_sf"/>
</dbReference>
<comment type="caution">
    <text evidence="8">The sequence shown here is derived from an EMBL/GenBank/DDBJ whole genome shotgun (WGS) entry which is preliminary data.</text>
</comment>
<keyword evidence="9" id="KW-1185">Reference proteome</keyword>
<feature type="domain" description="Tyr recombinase" evidence="6">
    <location>
        <begin position="123"/>
        <end position="306"/>
    </location>
</feature>
<dbReference type="EMBL" id="JAZHGC010000114">
    <property type="protein sequence ID" value="MEM5292560.1"/>
    <property type="molecule type" value="Genomic_DNA"/>
</dbReference>
<dbReference type="InterPro" id="IPR011010">
    <property type="entry name" value="DNA_brk_join_enz"/>
</dbReference>
<dbReference type="PROSITE" id="PS51898">
    <property type="entry name" value="TYR_RECOMBINASE"/>
    <property type="match status" value="1"/>
</dbReference>
<dbReference type="PROSITE" id="PS51900">
    <property type="entry name" value="CB"/>
    <property type="match status" value="1"/>
</dbReference>
<name>A0ABU9QSS6_9BURK</name>
<accession>A0ABU9QSS6</accession>
<feature type="domain" description="Core-binding (CB)" evidence="7">
    <location>
        <begin position="6"/>
        <end position="99"/>
    </location>
</feature>
<keyword evidence="2" id="KW-0229">DNA integration</keyword>
<evidence type="ECO:0000259" key="6">
    <source>
        <dbReference type="PROSITE" id="PS51898"/>
    </source>
</evidence>
<keyword evidence="4" id="KW-0233">DNA recombination</keyword>
<keyword evidence="3 5" id="KW-0238">DNA-binding</keyword>
<dbReference type="Gene3D" id="1.10.443.10">
    <property type="entry name" value="Intergrase catalytic core"/>
    <property type="match status" value="1"/>
</dbReference>
<evidence type="ECO:0000259" key="7">
    <source>
        <dbReference type="PROSITE" id="PS51900"/>
    </source>
</evidence>
<keyword evidence="1" id="KW-0159">Chromosome partition</keyword>
<dbReference type="InterPro" id="IPR002104">
    <property type="entry name" value="Integrase_catalytic"/>
</dbReference>
<reference evidence="8 9" key="1">
    <citation type="submission" date="2024-01" db="EMBL/GenBank/DDBJ databases">
        <title>The diversity of rhizobia nodulating Mimosa spp. in eleven states of Brazil covering several biomes is determined by host plant, location, and edaphic factors.</title>
        <authorList>
            <person name="Rouws L."/>
            <person name="Barauna A."/>
            <person name="Beukes C."/>
            <person name="De Faria S.M."/>
            <person name="Gross E."/>
            <person name="Dos Reis Junior F.B."/>
            <person name="Simon M."/>
            <person name="Maluk M."/>
            <person name="Odee D.W."/>
            <person name="Kenicer G."/>
            <person name="Young J.P.W."/>
            <person name="Reis V.M."/>
            <person name="Zilli J."/>
            <person name="James E.K."/>
        </authorList>
    </citation>
    <scope>NUCLEOTIDE SEQUENCE [LARGE SCALE GENOMIC DNA]</scope>
    <source>
        <strain evidence="8 9">JPY77</strain>
    </source>
</reference>
<dbReference type="SUPFAM" id="SSF56349">
    <property type="entry name" value="DNA breaking-rejoining enzymes"/>
    <property type="match status" value="1"/>
</dbReference>
<dbReference type="InterPro" id="IPR010998">
    <property type="entry name" value="Integrase_recombinase_N"/>
</dbReference>
<dbReference type="Gene3D" id="1.10.150.130">
    <property type="match status" value="1"/>
</dbReference>
<dbReference type="InterPro" id="IPR044068">
    <property type="entry name" value="CB"/>
</dbReference>
<evidence type="ECO:0000256" key="4">
    <source>
        <dbReference type="ARBA" id="ARBA00023172"/>
    </source>
</evidence>
<dbReference type="InterPro" id="IPR004107">
    <property type="entry name" value="Integrase_SAM-like_N"/>
</dbReference>
<evidence type="ECO:0000256" key="1">
    <source>
        <dbReference type="ARBA" id="ARBA00022829"/>
    </source>
</evidence>
<dbReference type="Proteomes" id="UP001494588">
    <property type="component" value="Unassembled WGS sequence"/>
</dbReference>
<evidence type="ECO:0000313" key="8">
    <source>
        <dbReference type="EMBL" id="MEM5292560.1"/>
    </source>
</evidence>